<proteinExistence type="predicted"/>
<keyword evidence="2" id="KW-1185">Reference proteome</keyword>
<evidence type="ECO:0000313" key="1">
    <source>
        <dbReference type="EMBL" id="EGX92452.1"/>
    </source>
</evidence>
<dbReference type="RefSeq" id="XP_006669036.1">
    <property type="nucleotide sequence ID" value="XM_006668973.1"/>
</dbReference>
<protein>
    <submittedName>
        <fullName evidence="1">Uncharacterized protein</fullName>
    </submittedName>
</protein>
<evidence type="ECO:0000313" key="2">
    <source>
        <dbReference type="Proteomes" id="UP000001610"/>
    </source>
</evidence>
<dbReference type="AlphaFoldDB" id="G3JGT8"/>
<accession>G3JGT8</accession>
<dbReference type="KEGG" id="cmt:CCM_03825"/>
<dbReference type="EMBL" id="JH126401">
    <property type="protein sequence ID" value="EGX92452.1"/>
    <property type="molecule type" value="Genomic_DNA"/>
</dbReference>
<organism evidence="1 2">
    <name type="scientific">Cordyceps militaris (strain CM01)</name>
    <name type="common">Caterpillar fungus</name>
    <dbReference type="NCBI Taxonomy" id="983644"/>
    <lineage>
        <taxon>Eukaryota</taxon>
        <taxon>Fungi</taxon>
        <taxon>Dikarya</taxon>
        <taxon>Ascomycota</taxon>
        <taxon>Pezizomycotina</taxon>
        <taxon>Sordariomycetes</taxon>
        <taxon>Hypocreomycetidae</taxon>
        <taxon>Hypocreales</taxon>
        <taxon>Cordycipitaceae</taxon>
        <taxon>Cordyceps</taxon>
    </lineage>
</organism>
<sequence>MYQVRPAKLESSSKLVAASRYLSAPTSVFSSFPSHHVSISRPLVFFFTINLAIFSISSFVLPLPNPASPSIVLGTAALTSNYRATTHHHLSPCLRLCWGIPGPPPQLAAGLTLCPSHTTNLPRRPVNSSPSTNL</sequence>
<gene>
    <name evidence="1" type="ORF">CCM_03825</name>
</gene>
<dbReference type="GeneID" id="18165848"/>
<name>G3JGT8_CORMM</name>
<dbReference type="VEuPathDB" id="FungiDB:CCM_03825"/>
<reference evidence="1 2" key="1">
    <citation type="journal article" date="2011" name="Genome Biol.">
        <title>Genome sequence of the insect pathogenic fungus Cordyceps militaris, a valued traditional Chinese medicine.</title>
        <authorList>
            <person name="Zheng P."/>
            <person name="Xia Y."/>
            <person name="Xiao G."/>
            <person name="Xiong C."/>
            <person name="Hu X."/>
            <person name="Zhang S."/>
            <person name="Zheng H."/>
            <person name="Huang Y."/>
            <person name="Zhou Y."/>
            <person name="Wang S."/>
            <person name="Zhao G.P."/>
            <person name="Liu X."/>
            <person name="St Leger R.J."/>
            <person name="Wang C."/>
        </authorList>
    </citation>
    <scope>NUCLEOTIDE SEQUENCE [LARGE SCALE GENOMIC DNA]</scope>
    <source>
        <strain evidence="1 2">CM01</strain>
    </source>
</reference>
<dbReference type="Proteomes" id="UP000001610">
    <property type="component" value="Unassembled WGS sequence"/>
</dbReference>
<dbReference type="HOGENOM" id="CLU_1896104_0_0_1"/>
<dbReference type="InParanoid" id="G3JGT8"/>